<evidence type="ECO:0008006" key="3">
    <source>
        <dbReference type="Google" id="ProtNLM"/>
    </source>
</evidence>
<sequence>MEQATEYLLGLATARSKRKRRQAFDVAILLEELGATGVLENPLQHRQLEGELWELKTTELRLPYYELMDAEHGRIARITHVFEKAKGKTAEGKIPRAHIRRGLAIIEEDRKC</sequence>
<dbReference type="EMBL" id="RFFG01000004">
    <property type="protein sequence ID" value="RMI47260.1"/>
    <property type="molecule type" value="Genomic_DNA"/>
</dbReference>
<organism evidence="1 2">
    <name type="scientific">Actinomadura harenae</name>
    <dbReference type="NCBI Taxonomy" id="2483351"/>
    <lineage>
        <taxon>Bacteria</taxon>
        <taxon>Bacillati</taxon>
        <taxon>Actinomycetota</taxon>
        <taxon>Actinomycetes</taxon>
        <taxon>Streptosporangiales</taxon>
        <taxon>Thermomonosporaceae</taxon>
        <taxon>Actinomadura</taxon>
    </lineage>
</organism>
<reference evidence="1 2" key="1">
    <citation type="submission" date="2018-10" db="EMBL/GenBank/DDBJ databases">
        <title>Isolation from soil.</title>
        <authorList>
            <person name="Hu J."/>
        </authorList>
    </citation>
    <scope>NUCLEOTIDE SEQUENCE [LARGE SCALE GENOMIC DNA]</scope>
    <source>
        <strain evidence="1 2">NEAU-Ht49</strain>
    </source>
</reference>
<dbReference type="AlphaFoldDB" id="A0A3M2ME49"/>
<keyword evidence="2" id="KW-1185">Reference proteome</keyword>
<gene>
    <name evidence="1" type="ORF">EBO15_03490</name>
</gene>
<proteinExistence type="predicted"/>
<evidence type="ECO:0000313" key="1">
    <source>
        <dbReference type="EMBL" id="RMI47260.1"/>
    </source>
</evidence>
<name>A0A3M2ME49_9ACTN</name>
<comment type="caution">
    <text evidence="1">The sequence shown here is derived from an EMBL/GenBank/DDBJ whole genome shotgun (WGS) entry which is preliminary data.</text>
</comment>
<evidence type="ECO:0000313" key="2">
    <source>
        <dbReference type="Proteomes" id="UP000282674"/>
    </source>
</evidence>
<accession>A0A3M2ME49</accession>
<dbReference type="Proteomes" id="UP000282674">
    <property type="component" value="Unassembled WGS sequence"/>
</dbReference>
<dbReference type="RefSeq" id="WP_122192826.1">
    <property type="nucleotide sequence ID" value="NZ_JBHSKC010000008.1"/>
</dbReference>
<protein>
    <recommendedName>
        <fullName evidence="3">Type II toxin-antitoxin system RelE/ParE family toxin</fullName>
    </recommendedName>
</protein>